<dbReference type="RefSeq" id="WP_301159578.1">
    <property type="nucleotide sequence ID" value="NZ_JAUHQB010000001.1"/>
</dbReference>
<dbReference type="GO" id="GO:0005829">
    <property type="term" value="C:cytosol"/>
    <property type="evidence" value="ECO:0007669"/>
    <property type="project" value="TreeGrafter"/>
</dbReference>
<dbReference type="InterPro" id="IPR023214">
    <property type="entry name" value="HAD_sf"/>
</dbReference>
<proteinExistence type="predicted"/>
<gene>
    <name evidence="1" type="ORF">QQ002_02730</name>
</gene>
<dbReference type="InterPro" id="IPR036412">
    <property type="entry name" value="HAD-like_sf"/>
</dbReference>
<dbReference type="GO" id="GO:0000287">
    <property type="term" value="F:magnesium ion binding"/>
    <property type="evidence" value="ECO:0007669"/>
    <property type="project" value="TreeGrafter"/>
</dbReference>
<evidence type="ECO:0000313" key="2">
    <source>
        <dbReference type="Proteomes" id="UP001172756"/>
    </source>
</evidence>
<reference evidence="1 2" key="1">
    <citation type="submission" date="2023-06" db="EMBL/GenBank/DDBJ databases">
        <title>SYSU T0a273.</title>
        <authorList>
            <person name="Gao L."/>
            <person name="Fang B.-Z."/>
            <person name="Li W.-J."/>
        </authorList>
    </citation>
    <scope>NUCLEOTIDE SEQUENCE [LARGE SCALE GENOMIC DNA]</scope>
    <source>
        <strain evidence="1 2">SYSU T0a273</strain>
    </source>
</reference>
<keyword evidence="1" id="KW-0378">Hydrolase</keyword>
<dbReference type="Proteomes" id="UP001172756">
    <property type="component" value="Unassembled WGS sequence"/>
</dbReference>
<organism evidence="1 2">
    <name type="scientific">Demequina lignilytica</name>
    <dbReference type="NCBI Taxonomy" id="3051663"/>
    <lineage>
        <taxon>Bacteria</taxon>
        <taxon>Bacillati</taxon>
        <taxon>Actinomycetota</taxon>
        <taxon>Actinomycetes</taxon>
        <taxon>Micrococcales</taxon>
        <taxon>Demequinaceae</taxon>
        <taxon>Demequina</taxon>
    </lineage>
</organism>
<dbReference type="SUPFAM" id="SSF56784">
    <property type="entry name" value="HAD-like"/>
    <property type="match status" value="1"/>
</dbReference>
<dbReference type="Gene3D" id="3.40.50.1000">
    <property type="entry name" value="HAD superfamily/HAD-like"/>
    <property type="match status" value="1"/>
</dbReference>
<dbReference type="EMBL" id="JAUHQB010000001">
    <property type="protein sequence ID" value="MDN4482453.1"/>
    <property type="molecule type" value="Genomic_DNA"/>
</dbReference>
<dbReference type="Pfam" id="PF08282">
    <property type="entry name" value="Hydrolase_3"/>
    <property type="match status" value="1"/>
</dbReference>
<comment type="caution">
    <text evidence="1">The sequence shown here is derived from an EMBL/GenBank/DDBJ whole genome shotgun (WGS) entry which is preliminary data.</text>
</comment>
<evidence type="ECO:0000313" key="1">
    <source>
        <dbReference type="EMBL" id="MDN4482453.1"/>
    </source>
</evidence>
<dbReference type="PANTHER" id="PTHR10000">
    <property type="entry name" value="PHOSPHOSERINE PHOSPHATASE"/>
    <property type="match status" value="1"/>
</dbReference>
<sequence length="290" mass="30089">MTPATSPGTTAGASSRRAVFLDIDGTYAHHGVVPPEHARAVRDARAAGHLVFLSTGRPVSMIPASIRAAGFDGMVASAGAHALVGDRVLADVRFPEPLATRAREVLDRHGATYVLEAGERNHTLPGVIEALRERWEARLRAAGIDPSTAVGLRDILASMEPRESLAGVAFSKITCFGGRTPITEVVEEIGPEVAALPSSVPDMGDGAGEIYLASLHKAVGVDAVRRHLGLDRAAIVAVGDGPNDVEMLEYAALGVAIEDGHPRAIAAADRTTPSPTRGGIATLFGELGLA</sequence>
<dbReference type="GO" id="GO:0016791">
    <property type="term" value="F:phosphatase activity"/>
    <property type="evidence" value="ECO:0007669"/>
    <property type="project" value="TreeGrafter"/>
</dbReference>
<accession>A0AB35MFB2</accession>
<dbReference type="AlphaFoldDB" id="A0AB35MFB2"/>
<protein>
    <submittedName>
        <fullName evidence="1">HAD hydrolase family protein</fullName>
    </submittedName>
</protein>
<dbReference type="Gene3D" id="3.30.1240.10">
    <property type="match status" value="1"/>
</dbReference>
<name>A0AB35MFB2_9MICO</name>
<dbReference type="PANTHER" id="PTHR10000:SF8">
    <property type="entry name" value="HAD SUPERFAMILY HYDROLASE-LIKE, TYPE 3"/>
    <property type="match status" value="1"/>
</dbReference>